<dbReference type="RefSeq" id="XP_008449956.2">
    <property type="nucleotide sequence ID" value="XM_008451734.3"/>
</dbReference>
<keyword evidence="3" id="KW-0812">Transmembrane</keyword>
<feature type="transmembrane region" description="Helical" evidence="3">
    <location>
        <begin position="384"/>
        <end position="404"/>
    </location>
</feature>
<dbReference type="GO" id="GO:0032502">
    <property type="term" value="P:developmental process"/>
    <property type="evidence" value="ECO:0007669"/>
    <property type="project" value="TreeGrafter"/>
</dbReference>
<dbReference type="InterPro" id="IPR055412">
    <property type="entry name" value="UVB_sens_C"/>
</dbReference>
<name>A0A1S3BP56_CUCME</name>
<evidence type="ECO:0000256" key="1">
    <source>
        <dbReference type="ARBA" id="ARBA00007558"/>
    </source>
</evidence>
<keyword evidence="2" id="KW-1015">Disulfide bond</keyword>
<dbReference type="AlphaFoldDB" id="A0A1S3BP56"/>
<protein>
    <submittedName>
        <fullName evidence="6">Protein root UVB sensitive 1, chloroplastic isoform X1</fullName>
    </submittedName>
</protein>
<dbReference type="eggNOG" id="KOG4249">
    <property type="taxonomic scope" value="Eukaryota"/>
</dbReference>
<evidence type="ECO:0000259" key="4">
    <source>
        <dbReference type="PROSITE" id="PS50963"/>
    </source>
</evidence>
<dbReference type="InterPro" id="IPR006968">
    <property type="entry name" value="RUS_fam"/>
</dbReference>
<gene>
    <name evidence="6" type="primary">LOC103491686</name>
</gene>
<dbReference type="FunCoup" id="A0A1S3BP56">
    <property type="interactions" value="257"/>
</dbReference>
<keyword evidence="3" id="KW-0472">Membrane</keyword>
<sequence>MYGVLPFSYQPPPELIPLRRVYVDVLSYVPVRRFHHCLDSSMRRSCKSLRPPLNVFPHFLKPAKLFRGYSSPCNGTRIKPALVHSPLLAGDGYGCDGNNNGGWNNSNPFGGFGWWQYDSDSPPWSDNAFLALFFTSVLGCFCLFQLAVALARNDMKTESIWEVKGGKRIRLILDTYRDEFHVATGMPSSSLSFSFVNVWLRCSDIFKRLMLPEGFPDSVTSDYLEYSLWRGVQGIASQVSGVLATQALLYAVGLGKGAIPTAAAVNWVLKDGFGYLSKIFLSKYGRHFDVHPKGWRLFADLLENAAYGMEMLTPAFPLHFVVIGAAAGAGRSAAALIQAATRSCFYAGFAAQRNFAEVIAKGEAQGMVSKSIGMMLGITLANHIRSSTSLALGCFSIVTLIHMFSNLKSYKSIQLRTLNPYRASLVFSEYLFSGEVPSIKEVNNEEPLFPAVPLLNTRLGCDEPKLGLLSAEAKESAANIDQRLQLGSKLSDVATCEADVLELLSLFNKENYILSEHRGKYCVMLKESASPVDMLKAVFHVNYLHWLERNAGITARSASNDCRPGGRLQMSLEYVEREFKHVKYDGELAGWLTDGLIARPLTTRICECHVT</sequence>
<dbReference type="GO" id="GO:0007155">
    <property type="term" value="P:cell adhesion"/>
    <property type="evidence" value="ECO:0007669"/>
    <property type="project" value="InterPro"/>
</dbReference>
<dbReference type="Pfam" id="PF24160">
    <property type="entry name" value="UVB_sens_C"/>
    <property type="match status" value="1"/>
</dbReference>
<evidence type="ECO:0000313" key="6">
    <source>
        <dbReference type="RefSeq" id="XP_008449956.2"/>
    </source>
</evidence>
<comment type="similarity">
    <text evidence="1">Belongs to the RUS1 family.</text>
</comment>
<dbReference type="GO" id="GO:0009941">
    <property type="term" value="C:chloroplast envelope"/>
    <property type="evidence" value="ECO:0007669"/>
    <property type="project" value="TreeGrafter"/>
</dbReference>
<organism evidence="5 6">
    <name type="scientific">Cucumis melo</name>
    <name type="common">Muskmelon</name>
    <dbReference type="NCBI Taxonomy" id="3656"/>
    <lineage>
        <taxon>Eukaryota</taxon>
        <taxon>Viridiplantae</taxon>
        <taxon>Streptophyta</taxon>
        <taxon>Embryophyta</taxon>
        <taxon>Tracheophyta</taxon>
        <taxon>Spermatophyta</taxon>
        <taxon>Magnoliopsida</taxon>
        <taxon>eudicotyledons</taxon>
        <taxon>Gunneridae</taxon>
        <taxon>Pentapetalae</taxon>
        <taxon>rosids</taxon>
        <taxon>fabids</taxon>
        <taxon>Cucurbitales</taxon>
        <taxon>Cucurbitaceae</taxon>
        <taxon>Benincaseae</taxon>
        <taxon>Cucumis</taxon>
    </lineage>
</organism>
<dbReference type="GO" id="GO:0005540">
    <property type="term" value="F:hyaluronic acid binding"/>
    <property type="evidence" value="ECO:0007669"/>
    <property type="project" value="InterPro"/>
</dbReference>
<evidence type="ECO:0000256" key="2">
    <source>
        <dbReference type="ARBA" id="ARBA00023157"/>
    </source>
</evidence>
<keyword evidence="3" id="KW-1133">Transmembrane helix</keyword>
<dbReference type="InterPro" id="IPR054549">
    <property type="entry name" value="UVB_sens_RUS_dom"/>
</dbReference>
<feature type="domain" description="Link" evidence="4">
    <location>
        <begin position="537"/>
        <end position="611"/>
    </location>
</feature>
<reference evidence="6" key="1">
    <citation type="submission" date="2025-08" db="UniProtKB">
        <authorList>
            <consortium name="RefSeq"/>
        </authorList>
    </citation>
    <scope>IDENTIFICATION</scope>
    <source>
        <tissue evidence="6">Stem</tissue>
    </source>
</reference>
<dbReference type="GO" id="GO:0010224">
    <property type="term" value="P:response to UV-B"/>
    <property type="evidence" value="ECO:0007669"/>
    <property type="project" value="TreeGrafter"/>
</dbReference>
<feature type="transmembrane region" description="Helical" evidence="3">
    <location>
        <begin position="128"/>
        <end position="151"/>
    </location>
</feature>
<evidence type="ECO:0000313" key="5">
    <source>
        <dbReference type="Proteomes" id="UP001652600"/>
    </source>
</evidence>
<dbReference type="GeneID" id="103491686"/>
<evidence type="ECO:0000256" key="3">
    <source>
        <dbReference type="SAM" id="Phobius"/>
    </source>
</evidence>
<dbReference type="Pfam" id="PF04884">
    <property type="entry name" value="UVB_sens_prot"/>
    <property type="match status" value="1"/>
</dbReference>
<dbReference type="PANTHER" id="PTHR12770">
    <property type="entry name" value="RUS1 FAMILY PROTEIN C16ORF58"/>
    <property type="match status" value="1"/>
</dbReference>
<dbReference type="InterPro" id="IPR000538">
    <property type="entry name" value="Link_dom"/>
</dbReference>
<dbReference type="PROSITE" id="PS50963">
    <property type="entry name" value="LINK_2"/>
    <property type="match status" value="1"/>
</dbReference>
<dbReference type="Proteomes" id="UP001652600">
    <property type="component" value="Chromosome 6"/>
</dbReference>
<proteinExistence type="inferred from homology"/>
<keyword evidence="5" id="KW-1185">Reference proteome</keyword>
<dbReference type="KEGG" id="cmo:103491686"/>
<dbReference type="InParanoid" id="A0A1S3BP56"/>
<dbReference type="PANTHER" id="PTHR12770:SF22">
    <property type="entry name" value="PROTEIN ROOT UVB SENSITIVE 1, CHLOROPLASTIC"/>
    <property type="match status" value="1"/>
</dbReference>
<accession>A0A1S3BP56</accession>